<keyword evidence="1 2" id="KW-0472">Membrane</keyword>
<comment type="function">
    <text evidence="1">Lipid phosphatase which dephosphorylates phosphatidylglycerophosphate (PGP) to phosphatidylglycerol (PG).</text>
</comment>
<keyword evidence="1" id="KW-1003">Cell membrane</keyword>
<dbReference type="SUPFAM" id="SSF101307">
    <property type="entry name" value="YutG-like"/>
    <property type="match status" value="1"/>
</dbReference>
<dbReference type="Proteomes" id="UP000295142">
    <property type="component" value="Unassembled WGS sequence"/>
</dbReference>
<accession>A0A4R2KE80</accession>
<dbReference type="PANTHER" id="PTHR36305">
    <property type="entry name" value="PHOSPHATIDYLGLYCEROPHOSPHATASE A"/>
    <property type="match status" value="1"/>
</dbReference>
<dbReference type="EC" id="3.1.3.27" evidence="1"/>
<dbReference type="EMBL" id="SLWW01000007">
    <property type="protein sequence ID" value="TCO71294.1"/>
    <property type="molecule type" value="Genomic_DNA"/>
</dbReference>
<evidence type="ECO:0000313" key="4">
    <source>
        <dbReference type="EMBL" id="TCO71294.1"/>
    </source>
</evidence>
<dbReference type="GO" id="GO:0009395">
    <property type="term" value="P:phospholipid catabolic process"/>
    <property type="evidence" value="ECO:0007669"/>
    <property type="project" value="UniProtKB-KW"/>
</dbReference>
<keyword evidence="5" id="KW-1185">Reference proteome</keyword>
<comment type="caution">
    <text evidence="4">The sequence shown here is derived from an EMBL/GenBank/DDBJ whole genome shotgun (WGS) entry which is preliminary data.</text>
</comment>
<dbReference type="GO" id="GO:0005886">
    <property type="term" value="C:plasma membrane"/>
    <property type="evidence" value="ECO:0007669"/>
    <property type="project" value="UniProtKB-SubCell"/>
</dbReference>
<protein>
    <recommendedName>
        <fullName evidence="1">Phosphatidylglycerophosphatase A</fullName>
        <ecNumber evidence="1">3.1.3.27</ecNumber>
    </recommendedName>
    <alternativeName>
        <fullName evidence="1">Phosphatidylglycerolphosphate phosphatase A</fullName>
    </alternativeName>
</protein>
<dbReference type="PIRSF" id="PIRSF006162">
    <property type="entry name" value="PgpA"/>
    <property type="match status" value="1"/>
</dbReference>
<organism evidence="4 5">
    <name type="scientific">Rhodovulum euryhalinum</name>
    <dbReference type="NCBI Taxonomy" id="35805"/>
    <lineage>
        <taxon>Bacteria</taxon>
        <taxon>Pseudomonadati</taxon>
        <taxon>Pseudomonadota</taxon>
        <taxon>Alphaproteobacteria</taxon>
        <taxon>Rhodobacterales</taxon>
        <taxon>Paracoccaceae</taxon>
        <taxon>Rhodovulum</taxon>
    </lineage>
</organism>
<evidence type="ECO:0000313" key="5">
    <source>
        <dbReference type="Proteomes" id="UP000295142"/>
    </source>
</evidence>
<dbReference type="PANTHER" id="PTHR36305:SF1">
    <property type="entry name" value="PHOSPHATIDYLGLYCEROPHOSPHATASE A"/>
    <property type="match status" value="1"/>
</dbReference>
<dbReference type="RefSeq" id="WP_132544537.1">
    <property type="nucleotide sequence ID" value="NZ_SLWW01000007.1"/>
</dbReference>
<keyword evidence="2" id="KW-1133">Transmembrane helix</keyword>
<dbReference type="InterPro" id="IPR007686">
    <property type="entry name" value="YutG/PgpA"/>
</dbReference>
<feature type="domain" description="YutG/PgpA" evidence="3">
    <location>
        <begin position="6"/>
        <end position="155"/>
    </location>
</feature>
<feature type="transmembrane region" description="Helical" evidence="2">
    <location>
        <begin position="142"/>
        <end position="163"/>
    </location>
</feature>
<dbReference type="AlphaFoldDB" id="A0A4R2KE80"/>
<dbReference type="Pfam" id="PF04608">
    <property type="entry name" value="PgpA"/>
    <property type="match status" value="1"/>
</dbReference>
<dbReference type="GO" id="GO:0046872">
    <property type="term" value="F:metal ion binding"/>
    <property type="evidence" value="ECO:0007669"/>
    <property type="project" value="UniProtKB-KW"/>
</dbReference>
<keyword evidence="1 2" id="KW-0812">Transmembrane</keyword>
<keyword evidence="1" id="KW-0479">Metal-binding</keyword>
<proteinExistence type="predicted"/>
<evidence type="ECO:0000256" key="1">
    <source>
        <dbReference type="PIRNR" id="PIRNR006162"/>
    </source>
</evidence>
<evidence type="ECO:0000259" key="3">
    <source>
        <dbReference type="Pfam" id="PF04608"/>
    </source>
</evidence>
<keyword evidence="1" id="KW-0443">Lipid metabolism</keyword>
<gene>
    <name evidence="4" type="ORF">EV655_107190</name>
</gene>
<feature type="transmembrane region" description="Helical" evidence="2">
    <location>
        <begin position="31"/>
        <end position="59"/>
    </location>
</feature>
<sequence>MSPARFVATWFGVGLLRPASGTWGSLAALPLFWALHVLGGPWLAVAATLTVLAAGWWAIGAASPGAADPDLSEYVIDEVAGMWIALLPVSFGAAAAGVGILDLYPGWIAAFLGFRLFDIWKPGPIGWADRQKTALGVMLDDVLAGIATALVVLAMAAIWHILLM</sequence>
<keyword evidence="1" id="KW-1208">Phospholipid metabolism</keyword>
<comment type="subcellular location">
    <subcellularLocation>
        <location evidence="1">Cell inner membrane</location>
        <topology evidence="1">Multi-pass membrane protein</topology>
    </subcellularLocation>
</comment>
<dbReference type="UniPathway" id="UPA00084">
    <property type="reaction ID" value="UER00504"/>
</dbReference>
<feature type="transmembrane region" description="Helical" evidence="2">
    <location>
        <begin position="80"/>
        <end position="101"/>
    </location>
</feature>
<dbReference type="InterPro" id="IPR036681">
    <property type="entry name" value="PgpA-like_sf"/>
</dbReference>
<dbReference type="OrthoDB" id="9804091at2"/>
<comment type="catalytic activity">
    <reaction evidence="1">
        <text>a 1,2-diacyl-sn-glycero-3-phospho-(1'-sn-glycero-3'-phosphate) + H2O = a 1,2-diacyl-sn-glycero-3-phospho-(1'-sn-glycerol) + phosphate</text>
        <dbReference type="Rhea" id="RHEA:33751"/>
        <dbReference type="ChEBI" id="CHEBI:15377"/>
        <dbReference type="ChEBI" id="CHEBI:43474"/>
        <dbReference type="ChEBI" id="CHEBI:60110"/>
        <dbReference type="ChEBI" id="CHEBI:64716"/>
        <dbReference type="EC" id="3.1.3.27"/>
    </reaction>
</comment>
<keyword evidence="1" id="KW-0997">Cell inner membrane</keyword>
<comment type="cofactor">
    <cofactor evidence="1">
        <name>Mg(2+)</name>
        <dbReference type="ChEBI" id="CHEBI:18420"/>
    </cofactor>
</comment>
<keyword evidence="1" id="KW-0378">Hydrolase</keyword>
<reference evidence="4 5" key="1">
    <citation type="submission" date="2019-03" db="EMBL/GenBank/DDBJ databases">
        <title>Genomic Encyclopedia of Type Strains, Phase IV (KMG-IV): sequencing the most valuable type-strain genomes for metagenomic binning, comparative biology and taxonomic classification.</title>
        <authorList>
            <person name="Goeker M."/>
        </authorList>
    </citation>
    <scope>NUCLEOTIDE SEQUENCE [LARGE SCALE GENOMIC DNA]</scope>
    <source>
        <strain evidence="4 5">DSM 4868</strain>
    </source>
</reference>
<dbReference type="GO" id="GO:0008962">
    <property type="term" value="F:phosphatidylglycerophosphatase activity"/>
    <property type="evidence" value="ECO:0007669"/>
    <property type="project" value="UniProtKB-EC"/>
</dbReference>
<comment type="pathway">
    <text evidence="1">Phospholipid metabolism; phosphatidylglycerol biosynthesis; phosphatidylglycerol from CDP-diacylglycerol: step 2/2.</text>
</comment>
<keyword evidence="1" id="KW-0460">Magnesium</keyword>
<keyword evidence="1" id="KW-0595">Phospholipid degradation</keyword>
<dbReference type="CDD" id="cd06971">
    <property type="entry name" value="PgpA"/>
    <property type="match status" value="1"/>
</dbReference>
<evidence type="ECO:0000256" key="2">
    <source>
        <dbReference type="SAM" id="Phobius"/>
    </source>
</evidence>
<keyword evidence="1" id="KW-0442">Lipid degradation</keyword>
<dbReference type="InterPro" id="IPR026037">
    <property type="entry name" value="PgpA"/>
</dbReference>
<name>A0A4R2KE80_9RHOB</name>
<dbReference type="GO" id="GO:0006655">
    <property type="term" value="P:phosphatidylglycerol biosynthetic process"/>
    <property type="evidence" value="ECO:0007669"/>
    <property type="project" value="UniProtKB-UniPathway"/>
</dbReference>